<evidence type="ECO:0000313" key="4">
    <source>
        <dbReference type="Proteomes" id="UP000217141"/>
    </source>
</evidence>
<accession>A0A401IXW5</accession>
<reference evidence="3 5" key="1">
    <citation type="submission" date="2014-12" db="EMBL/GenBank/DDBJ databases">
        <title>Whole genome sequencing of Sphingobium xenophagum OW59.</title>
        <authorList>
            <person name="Ohta Y."/>
            <person name="Nishi S."/>
            <person name="Hatada Y."/>
        </authorList>
    </citation>
    <scope>NUCLEOTIDE SEQUENCE [LARGE SCALE GENOMIC DNA]</scope>
    <source>
        <strain evidence="3 5">OW59</strain>
    </source>
</reference>
<evidence type="ECO:0000313" key="2">
    <source>
        <dbReference type="EMBL" id="ASY44327.1"/>
    </source>
</evidence>
<keyword evidence="2" id="KW-0645">Protease</keyword>
<gene>
    <name evidence="2" type="ORF">CJD35_07620</name>
    <name evidence="3" type="ORF">MBESOW_P0429</name>
</gene>
<dbReference type="Proteomes" id="UP000217141">
    <property type="component" value="Chromosome I"/>
</dbReference>
<dbReference type="PROSITE" id="PS51787">
    <property type="entry name" value="LON_N"/>
    <property type="match status" value="1"/>
</dbReference>
<keyword evidence="5" id="KW-1185">Reference proteome</keyword>
<dbReference type="Proteomes" id="UP000290975">
    <property type="component" value="Unassembled WGS sequence"/>
</dbReference>
<dbReference type="GO" id="GO:0006508">
    <property type="term" value="P:proteolysis"/>
    <property type="evidence" value="ECO:0007669"/>
    <property type="project" value="UniProtKB-KW"/>
</dbReference>
<accession>A0A249MT61</accession>
<dbReference type="SMART" id="SM00464">
    <property type="entry name" value="LON"/>
    <property type="match status" value="1"/>
</dbReference>
<proteinExistence type="predicted"/>
<evidence type="ECO:0000313" key="3">
    <source>
        <dbReference type="EMBL" id="GBH29176.1"/>
    </source>
</evidence>
<organism evidence="2 4">
    <name type="scientific">Sphingobium xenophagum</name>
    <dbReference type="NCBI Taxonomy" id="121428"/>
    <lineage>
        <taxon>Bacteria</taxon>
        <taxon>Pseudomonadati</taxon>
        <taxon>Pseudomonadota</taxon>
        <taxon>Alphaproteobacteria</taxon>
        <taxon>Sphingomonadales</taxon>
        <taxon>Sphingomonadaceae</taxon>
        <taxon>Sphingobium</taxon>
    </lineage>
</organism>
<reference evidence="2 4" key="2">
    <citation type="submission" date="2017-08" db="EMBL/GenBank/DDBJ databases">
        <title>Whole Genome Sequence of Sphingobium hydrophobicum C1: Insights into Adaption to the Electronic-waste Contaminated Sediment.</title>
        <authorList>
            <person name="Song D."/>
            <person name="Chen X."/>
            <person name="Xu M."/>
        </authorList>
    </citation>
    <scope>NUCLEOTIDE SEQUENCE [LARGE SCALE GENOMIC DNA]</scope>
    <source>
        <strain evidence="2 4">C1</strain>
    </source>
</reference>
<dbReference type="SUPFAM" id="SSF88697">
    <property type="entry name" value="PUA domain-like"/>
    <property type="match status" value="1"/>
</dbReference>
<dbReference type="STRING" id="1192759.GCA_000277525_03037"/>
<dbReference type="InterPro" id="IPR003111">
    <property type="entry name" value="Lon_prtase_N"/>
</dbReference>
<dbReference type="InterPro" id="IPR015947">
    <property type="entry name" value="PUA-like_sf"/>
</dbReference>
<dbReference type="GO" id="GO:0008233">
    <property type="term" value="F:peptidase activity"/>
    <property type="evidence" value="ECO:0007669"/>
    <property type="project" value="UniProtKB-KW"/>
</dbReference>
<dbReference type="KEGG" id="shyd:CJD35_07620"/>
<evidence type="ECO:0000259" key="1">
    <source>
        <dbReference type="PROSITE" id="PS51787"/>
    </source>
</evidence>
<dbReference type="Gene3D" id="2.30.130.40">
    <property type="entry name" value="LON domain-like"/>
    <property type="match status" value="1"/>
</dbReference>
<protein>
    <submittedName>
        <fullName evidence="2">ATP-dependent protease</fullName>
    </submittedName>
</protein>
<evidence type="ECO:0000313" key="5">
    <source>
        <dbReference type="Proteomes" id="UP000290975"/>
    </source>
</evidence>
<dbReference type="PANTHER" id="PTHR46732">
    <property type="entry name" value="ATP-DEPENDENT PROTEASE LA (LON) DOMAIN PROTEIN"/>
    <property type="match status" value="1"/>
</dbReference>
<dbReference type="AlphaFoldDB" id="A0A249MT61"/>
<dbReference type="EMBL" id="BBQY01000001">
    <property type="protein sequence ID" value="GBH29176.1"/>
    <property type="molecule type" value="Genomic_DNA"/>
</dbReference>
<dbReference type="InterPro" id="IPR046336">
    <property type="entry name" value="Lon_prtase_N_sf"/>
</dbReference>
<keyword evidence="2" id="KW-0378">Hydrolase</keyword>
<dbReference type="Pfam" id="PF02190">
    <property type="entry name" value="LON_substr_bdg"/>
    <property type="match status" value="1"/>
</dbReference>
<sequence length="204" mass="22702">MPLARVSIFPLSGALLLPGMDLPLHIFEPRYRALIQDTMARDRRIGMIQPRGDGPVPPLFDMGCLGHVSHIEALDDGRFNIILTGLARFKVVRELPVTTQFRQIEADVMQAPQEDEVLHAVERAALEQESRRFADALGYVVDWTAVSRLDDMALVNGIAQIAPFDAAAKQTLLEADTLGERSERIIQLMQIFGRIERDGGATMQ</sequence>
<dbReference type="EMBL" id="CP022745">
    <property type="protein sequence ID" value="ASY44327.1"/>
    <property type="molecule type" value="Genomic_DNA"/>
</dbReference>
<name>A0A249MT61_SPHXE</name>
<dbReference type="RefSeq" id="WP_017183844.1">
    <property type="nucleotide sequence ID" value="NZ_BBQY01000001.1"/>
</dbReference>
<dbReference type="PANTHER" id="PTHR46732:SF8">
    <property type="entry name" value="ATP-DEPENDENT PROTEASE LA (LON) DOMAIN PROTEIN"/>
    <property type="match status" value="1"/>
</dbReference>
<feature type="domain" description="Lon N-terminal" evidence="1">
    <location>
        <begin position="6"/>
        <end position="193"/>
    </location>
</feature>